<gene>
    <name evidence="1" type="ORF">H5410_039677</name>
</gene>
<dbReference type="EMBL" id="JACXVP010000008">
    <property type="protein sequence ID" value="KAG5589163.1"/>
    <property type="molecule type" value="Genomic_DNA"/>
</dbReference>
<reference evidence="1 2" key="1">
    <citation type="submission" date="2020-09" db="EMBL/GenBank/DDBJ databases">
        <title>De no assembly of potato wild relative species, Solanum commersonii.</title>
        <authorList>
            <person name="Cho K."/>
        </authorList>
    </citation>
    <scope>NUCLEOTIDE SEQUENCE [LARGE SCALE GENOMIC DNA]</scope>
    <source>
        <strain evidence="1">LZ3.2</strain>
        <tissue evidence="1">Leaf</tissue>
    </source>
</reference>
<evidence type="ECO:0000313" key="2">
    <source>
        <dbReference type="Proteomes" id="UP000824120"/>
    </source>
</evidence>
<feature type="non-terminal residue" evidence="1">
    <location>
        <position position="1"/>
    </location>
</feature>
<dbReference type="Proteomes" id="UP000824120">
    <property type="component" value="Chromosome 8"/>
</dbReference>
<sequence>RRAEVALDHRLLDRHHDEKLLWLLSSTWGCRSKTKKHNIYIIFKDEIDELDLSQRQNGPKWNKESSGFPGEWLRLMIVEETIRFWGSG</sequence>
<protein>
    <submittedName>
        <fullName evidence="1">Uncharacterized protein</fullName>
    </submittedName>
</protein>
<organism evidence="1 2">
    <name type="scientific">Solanum commersonii</name>
    <name type="common">Commerson's wild potato</name>
    <name type="synonym">Commerson's nightshade</name>
    <dbReference type="NCBI Taxonomy" id="4109"/>
    <lineage>
        <taxon>Eukaryota</taxon>
        <taxon>Viridiplantae</taxon>
        <taxon>Streptophyta</taxon>
        <taxon>Embryophyta</taxon>
        <taxon>Tracheophyta</taxon>
        <taxon>Spermatophyta</taxon>
        <taxon>Magnoliopsida</taxon>
        <taxon>eudicotyledons</taxon>
        <taxon>Gunneridae</taxon>
        <taxon>Pentapetalae</taxon>
        <taxon>asterids</taxon>
        <taxon>lamiids</taxon>
        <taxon>Solanales</taxon>
        <taxon>Solanaceae</taxon>
        <taxon>Solanoideae</taxon>
        <taxon>Solaneae</taxon>
        <taxon>Solanum</taxon>
    </lineage>
</organism>
<keyword evidence="2" id="KW-1185">Reference proteome</keyword>
<accession>A0A9J5XLL8</accession>
<dbReference type="AlphaFoldDB" id="A0A9J5XLL8"/>
<proteinExistence type="predicted"/>
<name>A0A9J5XLL8_SOLCO</name>
<comment type="caution">
    <text evidence="1">The sequence shown here is derived from an EMBL/GenBank/DDBJ whole genome shotgun (WGS) entry which is preliminary data.</text>
</comment>
<evidence type="ECO:0000313" key="1">
    <source>
        <dbReference type="EMBL" id="KAG5589163.1"/>
    </source>
</evidence>